<feature type="transmembrane region" description="Helical" evidence="9">
    <location>
        <begin position="360"/>
        <end position="377"/>
    </location>
</feature>
<evidence type="ECO:0000256" key="5">
    <source>
        <dbReference type="ARBA" id="ARBA00022989"/>
    </source>
</evidence>
<keyword evidence="4 9" id="KW-0812">Transmembrane</keyword>
<feature type="region of interest" description="Disordered" evidence="8">
    <location>
        <begin position="1"/>
        <end position="26"/>
    </location>
</feature>
<proteinExistence type="predicted"/>
<dbReference type="OrthoDB" id="4325372at2"/>
<feature type="transmembrane region" description="Helical" evidence="9">
    <location>
        <begin position="389"/>
        <end position="410"/>
    </location>
</feature>
<evidence type="ECO:0000256" key="9">
    <source>
        <dbReference type="SAM" id="Phobius"/>
    </source>
</evidence>
<keyword evidence="3" id="KW-1003">Cell membrane</keyword>
<dbReference type="PROSITE" id="PS00216">
    <property type="entry name" value="SUGAR_TRANSPORT_1"/>
    <property type="match status" value="1"/>
</dbReference>
<evidence type="ECO:0000256" key="7">
    <source>
        <dbReference type="ARBA" id="ARBA00023251"/>
    </source>
</evidence>
<feature type="transmembrane region" description="Helical" evidence="9">
    <location>
        <begin position="422"/>
        <end position="447"/>
    </location>
</feature>
<dbReference type="SUPFAM" id="SSF103473">
    <property type="entry name" value="MFS general substrate transporter"/>
    <property type="match status" value="1"/>
</dbReference>
<comment type="subcellular location">
    <subcellularLocation>
        <location evidence="1">Cell membrane</location>
        <topology evidence="1">Multi-pass membrane protein</topology>
    </subcellularLocation>
</comment>
<feature type="transmembrane region" description="Helical" evidence="9">
    <location>
        <begin position="467"/>
        <end position="490"/>
    </location>
</feature>
<feature type="transmembrane region" description="Helical" evidence="9">
    <location>
        <begin position="41"/>
        <end position="65"/>
    </location>
</feature>
<dbReference type="Gene3D" id="1.20.1250.20">
    <property type="entry name" value="MFS general substrate transporter like domains"/>
    <property type="match status" value="1"/>
</dbReference>
<dbReference type="GO" id="GO:0005886">
    <property type="term" value="C:plasma membrane"/>
    <property type="evidence" value="ECO:0007669"/>
    <property type="project" value="UniProtKB-SubCell"/>
</dbReference>
<dbReference type="PROSITE" id="PS50850">
    <property type="entry name" value="MFS"/>
    <property type="match status" value="1"/>
</dbReference>
<dbReference type="InterPro" id="IPR020846">
    <property type="entry name" value="MFS_dom"/>
</dbReference>
<keyword evidence="6 9" id="KW-0472">Membrane</keyword>
<evidence type="ECO:0000256" key="2">
    <source>
        <dbReference type="ARBA" id="ARBA00022448"/>
    </source>
</evidence>
<accession>A0A401Z572</accession>
<feature type="transmembrane region" description="Helical" evidence="9">
    <location>
        <begin position="131"/>
        <end position="154"/>
    </location>
</feature>
<gene>
    <name evidence="11" type="ORF">EHYA_09774</name>
</gene>
<evidence type="ECO:0000259" key="10">
    <source>
        <dbReference type="PROSITE" id="PS50850"/>
    </source>
</evidence>
<feature type="transmembrane region" description="Helical" evidence="9">
    <location>
        <begin position="166"/>
        <end position="187"/>
    </location>
</feature>
<keyword evidence="5 9" id="KW-1133">Transmembrane helix</keyword>
<evidence type="ECO:0000256" key="4">
    <source>
        <dbReference type="ARBA" id="ARBA00022692"/>
    </source>
</evidence>
<evidence type="ECO:0000256" key="8">
    <source>
        <dbReference type="SAM" id="MobiDB-lite"/>
    </source>
</evidence>
<comment type="caution">
    <text evidence="11">The sequence shown here is derived from an EMBL/GenBank/DDBJ whole genome shotgun (WGS) entry which is preliminary data.</text>
</comment>
<dbReference type="RefSeq" id="WP_126643559.1">
    <property type="nucleotide sequence ID" value="NZ_BIFH01000055.1"/>
</dbReference>
<dbReference type="PANTHER" id="PTHR42718:SF46">
    <property type="entry name" value="BLR6921 PROTEIN"/>
    <property type="match status" value="1"/>
</dbReference>
<keyword evidence="2" id="KW-0813">Transport</keyword>
<dbReference type="NCBIfam" id="TIGR00711">
    <property type="entry name" value="efflux_EmrB"/>
    <property type="match status" value="1"/>
</dbReference>
<dbReference type="EMBL" id="BIFH01000055">
    <property type="protein sequence ID" value="GCE01999.1"/>
    <property type="molecule type" value="Genomic_DNA"/>
</dbReference>
<feature type="transmembrane region" description="Helical" evidence="9">
    <location>
        <begin position="259"/>
        <end position="275"/>
    </location>
</feature>
<dbReference type="PANTHER" id="PTHR42718">
    <property type="entry name" value="MAJOR FACILITATOR SUPERFAMILY MULTIDRUG TRANSPORTER MFSC"/>
    <property type="match status" value="1"/>
</dbReference>
<name>A0A401Z572_9ACTN</name>
<feature type="transmembrane region" description="Helical" evidence="9">
    <location>
        <begin position="227"/>
        <end position="247"/>
    </location>
</feature>
<dbReference type="Proteomes" id="UP000286931">
    <property type="component" value="Unassembled WGS sequence"/>
</dbReference>
<feature type="domain" description="Major facilitator superfamily (MFS) profile" evidence="10">
    <location>
        <begin position="40"/>
        <end position="493"/>
    </location>
</feature>
<sequence length="497" mass="51159">MSTDTSASTDPTKATSTTRTPAAGSDATDSFLATTRGRLTLLLLCAVAFLDFIDASIVNIALPTIQKDLGLSNQNLQWVPSGYLLTYGGLMLLGGRAADLLGRRRVLIVGTVVFSASSLIGGFAQTSEVLIAGRLAQGVGASMMLPAALSILTTSFGDGPDRNKALGAWAGTGAFASAAGVFLGGVLTEGPGWRWVMFVNVPVCLVILPAIPKLLPNDNRRASWQGFDIAGTLLATGGLILMVYGLVKAPEQGWSDTRTIAELGIAACLLITFVINEARSRNPLVPLGIFRVKGLAAANITQFVAMSGFLAMFFFVTLYVQGIMGYSEIRAGTSFLPVTVGVGVAAGIAQALIARTGTRPLIVAGALVASVGVWMLSRVPVDGSYLADLLPGLMVMSFGLGFVFVGVATAANAGVPADQAGLAAALMNTAQQLGGAFGLAVLSAVATSKTTHQLAHGHDRATAYTDGFQQALLVSAFFLAGAAIVALFVANSHGEET</sequence>
<dbReference type="Gene3D" id="1.20.1720.10">
    <property type="entry name" value="Multidrug resistance protein D"/>
    <property type="match status" value="1"/>
</dbReference>
<organism evidence="11 12">
    <name type="scientific">Embleya hyalina</name>
    <dbReference type="NCBI Taxonomy" id="516124"/>
    <lineage>
        <taxon>Bacteria</taxon>
        <taxon>Bacillati</taxon>
        <taxon>Actinomycetota</taxon>
        <taxon>Actinomycetes</taxon>
        <taxon>Kitasatosporales</taxon>
        <taxon>Streptomycetaceae</taxon>
        <taxon>Embleya</taxon>
    </lineage>
</organism>
<feature type="transmembrane region" description="Helical" evidence="9">
    <location>
        <begin position="296"/>
        <end position="320"/>
    </location>
</feature>
<dbReference type="GO" id="GO:0022857">
    <property type="term" value="F:transmembrane transporter activity"/>
    <property type="evidence" value="ECO:0007669"/>
    <property type="project" value="InterPro"/>
</dbReference>
<evidence type="ECO:0000313" key="12">
    <source>
        <dbReference type="Proteomes" id="UP000286931"/>
    </source>
</evidence>
<evidence type="ECO:0000256" key="3">
    <source>
        <dbReference type="ARBA" id="ARBA00022475"/>
    </source>
</evidence>
<reference evidence="11 12" key="1">
    <citation type="submission" date="2018-12" db="EMBL/GenBank/DDBJ databases">
        <title>Draft genome sequence of Embleya hyalina NBRC 13850T.</title>
        <authorList>
            <person name="Komaki H."/>
            <person name="Hosoyama A."/>
            <person name="Kimura A."/>
            <person name="Ichikawa N."/>
            <person name="Tamura T."/>
        </authorList>
    </citation>
    <scope>NUCLEOTIDE SEQUENCE [LARGE SCALE GENOMIC DNA]</scope>
    <source>
        <strain evidence="11 12">NBRC 13850</strain>
    </source>
</reference>
<protein>
    <submittedName>
        <fullName evidence="11">MFS transporter</fullName>
    </submittedName>
</protein>
<dbReference type="AlphaFoldDB" id="A0A401Z572"/>
<keyword evidence="12" id="KW-1185">Reference proteome</keyword>
<dbReference type="GO" id="GO:0046677">
    <property type="term" value="P:response to antibiotic"/>
    <property type="evidence" value="ECO:0007669"/>
    <property type="project" value="UniProtKB-KW"/>
</dbReference>
<feature type="compositionally biased region" description="Polar residues" evidence="8">
    <location>
        <begin position="1"/>
        <end position="20"/>
    </location>
</feature>
<evidence type="ECO:0000313" key="11">
    <source>
        <dbReference type="EMBL" id="GCE01999.1"/>
    </source>
</evidence>
<dbReference type="InterPro" id="IPR036259">
    <property type="entry name" value="MFS_trans_sf"/>
</dbReference>
<evidence type="ECO:0000256" key="1">
    <source>
        <dbReference type="ARBA" id="ARBA00004651"/>
    </source>
</evidence>
<feature type="transmembrane region" description="Helical" evidence="9">
    <location>
        <begin position="106"/>
        <end position="125"/>
    </location>
</feature>
<feature type="transmembrane region" description="Helical" evidence="9">
    <location>
        <begin position="332"/>
        <end position="353"/>
    </location>
</feature>
<dbReference type="InterPro" id="IPR005829">
    <property type="entry name" value="Sugar_transporter_CS"/>
</dbReference>
<dbReference type="InterPro" id="IPR004638">
    <property type="entry name" value="EmrB-like"/>
</dbReference>
<dbReference type="CDD" id="cd17321">
    <property type="entry name" value="MFS_MMR_MDR_like"/>
    <property type="match status" value="1"/>
</dbReference>
<keyword evidence="7" id="KW-0046">Antibiotic resistance</keyword>
<feature type="transmembrane region" description="Helical" evidence="9">
    <location>
        <begin position="77"/>
        <end position="94"/>
    </location>
</feature>
<dbReference type="Pfam" id="PF07690">
    <property type="entry name" value="MFS_1"/>
    <property type="match status" value="1"/>
</dbReference>
<dbReference type="InterPro" id="IPR011701">
    <property type="entry name" value="MFS"/>
</dbReference>
<evidence type="ECO:0000256" key="6">
    <source>
        <dbReference type="ARBA" id="ARBA00023136"/>
    </source>
</evidence>
<feature type="transmembrane region" description="Helical" evidence="9">
    <location>
        <begin position="193"/>
        <end position="215"/>
    </location>
</feature>